<comment type="caution">
    <text evidence="8">The sequence shown here is derived from an EMBL/GenBank/DDBJ whole genome shotgun (WGS) entry which is preliminary data.</text>
</comment>
<evidence type="ECO:0000256" key="4">
    <source>
        <dbReference type="ARBA" id="ARBA00023136"/>
    </source>
</evidence>
<dbReference type="GO" id="GO:0071944">
    <property type="term" value="C:cell periphery"/>
    <property type="evidence" value="ECO:0007669"/>
    <property type="project" value="UniProtKB-ARBA"/>
</dbReference>
<dbReference type="CDD" id="cd12087">
    <property type="entry name" value="TM_EGFR-like"/>
    <property type="match status" value="1"/>
</dbReference>
<dbReference type="AlphaFoldDB" id="A0AA39NE96"/>
<feature type="compositionally biased region" description="Low complexity" evidence="5">
    <location>
        <begin position="201"/>
        <end position="211"/>
    </location>
</feature>
<evidence type="ECO:0000256" key="2">
    <source>
        <dbReference type="ARBA" id="ARBA00022692"/>
    </source>
</evidence>
<keyword evidence="4 6" id="KW-0472">Membrane</keyword>
<sequence>MAILHATRFLLLSPLIMGELTNHTIDDTLGDGLTGFQVDYSPSSDAGALIWKNVSQCNDCAIAPSASSAMCYTWTSAMYNPVLWNVTAEMLFHGSAIYIYLILSNYPTTTGLVSDVTCDFRVDGEITASFRHDSDGSYRFEYDVLAYSNATLDDDDHSFLIEMSGPQPSFLIFDYAVYTNTEVSITFPAVVSSTSSTVRNPGTTSFSASTSGPPPSPSASSSFRRPFKGAIAGIVVGVLVFIGLIASFFLYIRRQRKKSLSPVK</sequence>
<feature type="chain" id="PRO_5041303529" evidence="7">
    <location>
        <begin position="19"/>
        <end position="264"/>
    </location>
</feature>
<evidence type="ECO:0000256" key="3">
    <source>
        <dbReference type="ARBA" id="ARBA00022989"/>
    </source>
</evidence>
<reference evidence="8" key="1">
    <citation type="submission" date="2023-06" db="EMBL/GenBank/DDBJ databases">
        <authorList>
            <consortium name="Lawrence Berkeley National Laboratory"/>
            <person name="Ahrendt S."/>
            <person name="Sahu N."/>
            <person name="Indic B."/>
            <person name="Wong-Bajracharya J."/>
            <person name="Merenyi Z."/>
            <person name="Ke H.-M."/>
            <person name="Monk M."/>
            <person name="Kocsube S."/>
            <person name="Drula E."/>
            <person name="Lipzen A."/>
            <person name="Balint B."/>
            <person name="Henrissat B."/>
            <person name="Andreopoulos B."/>
            <person name="Martin F.M."/>
            <person name="Harder C.B."/>
            <person name="Rigling D."/>
            <person name="Ford K.L."/>
            <person name="Foster G.D."/>
            <person name="Pangilinan J."/>
            <person name="Papanicolaou A."/>
            <person name="Barry K."/>
            <person name="LaButti K."/>
            <person name="Viragh M."/>
            <person name="Koriabine M."/>
            <person name="Yan M."/>
            <person name="Riley R."/>
            <person name="Champramary S."/>
            <person name="Plett K.L."/>
            <person name="Tsai I.J."/>
            <person name="Slot J."/>
            <person name="Sipos G."/>
            <person name="Plett J."/>
            <person name="Nagy L.G."/>
            <person name="Grigoriev I.V."/>
        </authorList>
    </citation>
    <scope>NUCLEOTIDE SEQUENCE</scope>
    <source>
        <strain evidence="8">ICMP 16352</strain>
    </source>
</reference>
<keyword evidence="9" id="KW-1185">Reference proteome</keyword>
<feature type="transmembrane region" description="Helical" evidence="6">
    <location>
        <begin position="230"/>
        <end position="252"/>
    </location>
</feature>
<organism evidence="8 9">
    <name type="scientific">Armillaria novae-zelandiae</name>
    <dbReference type="NCBI Taxonomy" id="153914"/>
    <lineage>
        <taxon>Eukaryota</taxon>
        <taxon>Fungi</taxon>
        <taxon>Dikarya</taxon>
        <taxon>Basidiomycota</taxon>
        <taxon>Agaricomycotina</taxon>
        <taxon>Agaricomycetes</taxon>
        <taxon>Agaricomycetidae</taxon>
        <taxon>Agaricales</taxon>
        <taxon>Marasmiineae</taxon>
        <taxon>Physalacriaceae</taxon>
        <taxon>Armillaria</taxon>
    </lineage>
</organism>
<evidence type="ECO:0000313" key="9">
    <source>
        <dbReference type="Proteomes" id="UP001175227"/>
    </source>
</evidence>
<protein>
    <submittedName>
        <fullName evidence="8">Uncharacterized protein</fullName>
    </submittedName>
</protein>
<name>A0AA39NE96_9AGAR</name>
<keyword evidence="2 6" id="KW-0812">Transmembrane</keyword>
<comment type="subcellular location">
    <subcellularLocation>
        <location evidence="1">Membrane</location>
        <topology evidence="1">Single-pass membrane protein</topology>
    </subcellularLocation>
</comment>
<accession>A0AA39NE96</accession>
<dbReference type="PANTHER" id="PTHR15549:SF33">
    <property type="entry name" value="MEMBRANE PROTEIN WSC4, PUTATIVE (AFU_ORTHOLOGUE AFUA_5G09020)-RELATED"/>
    <property type="match status" value="1"/>
</dbReference>
<dbReference type="Proteomes" id="UP001175227">
    <property type="component" value="Unassembled WGS sequence"/>
</dbReference>
<evidence type="ECO:0000256" key="6">
    <source>
        <dbReference type="SAM" id="Phobius"/>
    </source>
</evidence>
<dbReference type="GO" id="GO:0016020">
    <property type="term" value="C:membrane"/>
    <property type="evidence" value="ECO:0007669"/>
    <property type="project" value="UniProtKB-SubCell"/>
</dbReference>
<evidence type="ECO:0000256" key="1">
    <source>
        <dbReference type="ARBA" id="ARBA00004167"/>
    </source>
</evidence>
<evidence type="ECO:0000313" key="8">
    <source>
        <dbReference type="EMBL" id="KAK0464058.1"/>
    </source>
</evidence>
<keyword evidence="3 6" id="KW-1133">Transmembrane helix</keyword>
<dbReference type="EMBL" id="JAUEPR010000103">
    <property type="protein sequence ID" value="KAK0464058.1"/>
    <property type="molecule type" value="Genomic_DNA"/>
</dbReference>
<feature type="region of interest" description="Disordered" evidence="5">
    <location>
        <begin position="194"/>
        <end position="221"/>
    </location>
</feature>
<dbReference type="PANTHER" id="PTHR15549">
    <property type="entry name" value="PAIRED IMMUNOGLOBULIN-LIKE TYPE 2 RECEPTOR"/>
    <property type="match status" value="1"/>
</dbReference>
<feature type="signal peptide" evidence="7">
    <location>
        <begin position="1"/>
        <end position="18"/>
    </location>
</feature>
<keyword evidence="7" id="KW-0732">Signal</keyword>
<dbReference type="InterPro" id="IPR051694">
    <property type="entry name" value="Immunoregulatory_rcpt-like"/>
</dbReference>
<evidence type="ECO:0000256" key="5">
    <source>
        <dbReference type="SAM" id="MobiDB-lite"/>
    </source>
</evidence>
<proteinExistence type="predicted"/>
<evidence type="ECO:0000256" key="7">
    <source>
        <dbReference type="SAM" id="SignalP"/>
    </source>
</evidence>
<gene>
    <name evidence="8" type="ORF">IW261DRAFT_1524828</name>
</gene>